<reference evidence="1" key="1">
    <citation type="submission" date="2020-07" db="EMBL/GenBank/DDBJ databases">
        <authorList>
            <person name="Ferguson B K."/>
        </authorList>
    </citation>
    <scope>NUCLEOTIDE SEQUENCE</scope>
    <source>
        <strain evidence="1">L06</strain>
    </source>
</reference>
<dbReference type="AlphaFoldDB" id="A0A6V7LYX0"/>
<gene>
    <name evidence="1" type="ORF">BBRV_LOCUS117849</name>
</gene>
<dbReference type="EMBL" id="CADCXW020000345">
    <property type="protein sequence ID" value="CAD1580746.1"/>
    <property type="molecule type" value="Genomic_DNA"/>
</dbReference>
<proteinExistence type="predicted"/>
<organism evidence="1">
    <name type="scientific">Bracon brevicornis</name>
    <dbReference type="NCBI Taxonomy" id="1563983"/>
    <lineage>
        <taxon>Eukaryota</taxon>
        <taxon>Metazoa</taxon>
        <taxon>Ecdysozoa</taxon>
        <taxon>Arthropoda</taxon>
        <taxon>Hexapoda</taxon>
        <taxon>Insecta</taxon>
        <taxon>Pterygota</taxon>
        <taxon>Neoptera</taxon>
        <taxon>Endopterygota</taxon>
        <taxon>Hymenoptera</taxon>
        <taxon>Apocrita</taxon>
        <taxon>Ichneumonoidea</taxon>
        <taxon>Braconidae</taxon>
        <taxon>Braconinae</taxon>
        <taxon>Bracon</taxon>
    </lineage>
</organism>
<sequence>MRRSSILLKPYPLSSLQGHIFNQNWELITQQFQMISSSDGTIEKVWAYDLTVNNTTPHVQFPTMLMIDILSPAWIFPLPIMTIVSI</sequence>
<evidence type="ECO:0000313" key="1">
    <source>
        <dbReference type="EMBL" id="CAD1580746.1"/>
    </source>
</evidence>
<accession>A0A6V7LYX0</accession>
<name>A0A6V7LYX0_9HYME</name>
<protein>
    <submittedName>
        <fullName evidence="1">Uncharacterized protein</fullName>
    </submittedName>
</protein>